<proteinExistence type="predicted"/>
<evidence type="ECO:0000313" key="3">
    <source>
        <dbReference type="Proteomes" id="UP000003803"/>
    </source>
</evidence>
<keyword evidence="3" id="KW-1185">Reference proteome</keyword>
<dbReference type="EMBL" id="ABGD02000014">
    <property type="protein sequence ID" value="EDS11262.1"/>
    <property type="molecule type" value="Genomic_DNA"/>
</dbReference>
<sequence>MIDMITGAICMMIGKRIMILMTRLTMHFATGGAAVIMITANMRLCGRLMMI</sequence>
<gene>
    <name evidence="2" type="ORF">ANACOL_01882</name>
</gene>
<dbReference type="HOGENOM" id="CLU_3094893_0_0_9"/>
<feature type="transmembrane region" description="Helical" evidence="1">
    <location>
        <begin position="20"/>
        <end position="40"/>
    </location>
</feature>
<keyword evidence="1" id="KW-1133">Transmembrane helix</keyword>
<evidence type="ECO:0000256" key="1">
    <source>
        <dbReference type="SAM" id="Phobius"/>
    </source>
</evidence>
<dbReference type="AlphaFoldDB" id="B0PAT2"/>
<keyword evidence="1" id="KW-0812">Transmembrane</keyword>
<reference evidence="2" key="1">
    <citation type="submission" date="2007-11" db="EMBL/GenBank/DDBJ databases">
        <authorList>
            <person name="Fulton L."/>
            <person name="Clifton S."/>
            <person name="Fulton B."/>
            <person name="Xu J."/>
            <person name="Minx P."/>
            <person name="Pepin K.H."/>
            <person name="Johnson M."/>
            <person name="Thiruvilangam P."/>
            <person name="Bhonagiri V."/>
            <person name="Nash W.E."/>
            <person name="Mardis E.R."/>
            <person name="Wilson R.K."/>
        </authorList>
    </citation>
    <scope>NUCLEOTIDE SEQUENCE [LARGE SCALE GENOMIC DNA]</scope>
    <source>
        <strain evidence="2">DSM 17241</strain>
    </source>
</reference>
<name>B0PAT2_9FIRM</name>
<evidence type="ECO:0000313" key="2">
    <source>
        <dbReference type="EMBL" id="EDS11262.1"/>
    </source>
</evidence>
<organism evidence="2 3">
    <name type="scientific">Anaerotruncus colihominis DSM 17241</name>
    <dbReference type="NCBI Taxonomy" id="445972"/>
    <lineage>
        <taxon>Bacteria</taxon>
        <taxon>Bacillati</taxon>
        <taxon>Bacillota</taxon>
        <taxon>Clostridia</taxon>
        <taxon>Eubacteriales</taxon>
        <taxon>Oscillospiraceae</taxon>
        <taxon>Anaerotruncus</taxon>
    </lineage>
</organism>
<protein>
    <submittedName>
        <fullName evidence="2">Uncharacterized protein</fullName>
    </submittedName>
</protein>
<accession>B0PAT2</accession>
<comment type="caution">
    <text evidence="2">The sequence shown here is derived from an EMBL/GenBank/DDBJ whole genome shotgun (WGS) entry which is preliminary data.</text>
</comment>
<dbReference type="Proteomes" id="UP000003803">
    <property type="component" value="Unassembled WGS sequence"/>
</dbReference>
<reference evidence="2" key="2">
    <citation type="submission" date="2013-09" db="EMBL/GenBank/DDBJ databases">
        <title>Draft genome sequence of Anaerotruncus colihominis(DSM 17241).</title>
        <authorList>
            <person name="Sudarsanam P."/>
            <person name="Ley R."/>
            <person name="Guruge J."/>
            <person name="Turnbaugh P.J."/>
            <person name="Mahowald M."/>
            <person name="Liep D."/>
            <person name="Gordon J."/>
        </authorList>
    </citation>
    <scope>NUCLEOTIDE SEQUENCE</scope>
    <source>
        <strain evidence="2">DSM 17241</strain>
    </source>
</reference>
<keyword evidence="1" id="KW-0472">Membrane</keyword>